<protein>
    <recommendedName>
        <fullName evidence="1">non-specific serine/threonine protein kinase</fullName>
        <ecNumber evidence="1">2.7.11.1</ecNumber>
    </recommendedName>
</protein>
<dbReference type="Pfam" id="PF00069">
    <property type="entry name" value="Pkinase"/>
    <property type="match status" value="1"/>
</dbReference>
<dbReference type="GO" id="GO:0005524">
    <property type="term" value="F:ATP binding"/>
    <property type="evidence" value="ECO:0007669"/>
    <property type="project" value="UniProtKB-KW"/>
</dbReference>
<name>A0A7X9UCM9_9ACTN</name>
<dbReference type="PROSITE" id="PS00108">
    <property type="entry name" value="PROTEIN_KINASE_ST"/>
    <property type="match status" value="1"/>
</dbReference>
<dbReference type="SUPFAM" id="SSF56112">
    <property type="entry name" value="Protein kinase-like (PK-like)"/>
    <property type="match status" value="1"/>
</dbReference>
<dbReference type="InterPro" id="IPR011009">
    <property type="entry name" value="Kinase-like_dom_sf"/>
</dbReference>
<evidence type="ECO:0000313" key="9">
    <source>
        <dbReference type="EMBL" id="NMF56003.1"/>
    </source>
</evidence>
<keyword evidence="7" id="KW-0812">Transmembrane</keyword>
<evidence type="ECO:0000256" key="6">
    <source>
        <dbReference type="ARBA" id="ARBA00022840"/>
    </source>
</evidence>
<sequence length="366" mass="40567">MQSDGADVYEVLQRAQRAGLFIGHVPKIVECLRGPERRSVVMEYIEGPTLSEYVSSGSISPAAMKYLFLQLCTAVRELHECINPPVIHRDLKPSNIIISPSGPQLIDFGIARLWHEDAECDTTHFGTRRYAPPEQFGFGQTSVRSDIYALGKVLFFCLTGRQPPNAMDVSSCEEAGVVHSIARVICKACAFDPRERYASVRELSSAVSSLPQQAWMKRPGPNSSGHPAPFDSMVNQAHGAFSNMRGAASSFIRMLRRIPRWAGAIWNLLLLCNWFLCILGSQFAIFYPNAFDTALPFWFRVMEYDLLTVVAPAAIVSILLDKRGLWKRIPVLRNCGQLQVCLVGTGVIVMCFTVTVCASLIALPKP</sequence>
<keyword evidence="5 9" id="KW-0418">Kinase</keyword>
<keyword evidence="7" id="KW-1133">Transmembrane helix</keyword>
<evidence type="ECO:0000256" key="5">
    <source>
        <dbReference type="ARBA" id="ARBA00022777"/>
    </source>
</evidence>
<keyword evidence="6" id="KW-0067">ATP-binding</keyword>
<dbReference type="AlphaFoldDB" id="A0A7X9UCM9"/>
<dbReference type="CDD" id="cd14014">
    <property type="entry name" value="STKc_PknB_like"/>
    <property type="match status" value="1"/>
</dbReference>
<dbReference type="EMBL" id="JABBCP010000005">
    <property type="protein sequence ID" value="NMF56003.1"/>
    <property type="molecule type" value="Genomic_DNA"/>
</dbReference>
<keyword evidence="3" id="KW-0808">Transferase</keyword>
<dbReference type="EC" id="2.7.11.1" evidence="1"/>
<dbReference type="PROSITE" id="PS50011">
    <property type="entry name" value="PROTEIN_KINASE_DOM"/>
    <property type="match status" value="1"/>
</dbReference>
<dbReference type="Gene3D" id="1.10.510.10">
    <property type="entry name" value="Transferase(Phosphotransferase) domain 1"/>
    <property type="match status" value="1"/>
</dbReference>
<keyword evidence="2 9" id="KW-0723">Serine/threonine-protein kinase</keyword>
<evidence type="ECO:0000256" key="1">
    <source>
        <dbReference type="ARBA" id="ARBA00012513"/>
    </source>
</evidence>
<evidence type="ECO:0000256" key="7">
    <source>
        <dbReference type="SAM" id="Phobius"/>
    </source>
</evidence>
<feature type="transmembrane region" description="Helical" evidence="7">
    <location>
        <begin position="261"/>
        <end position="285"/>
    </location>
</feature>
<feature type="transmembrane region" description="Helical" evidence="7">
    <location>
        <begin position="340"/>
        <end position="363"/>
    </location>
</feature>
<feature type="domain" description="Protein kinase" evidence="8">
    <location>
        <begin position="1"/>
        <end position="241"/>
    </location>
</feature>
<evidence type="ECO:0000313" key="10">
    <source>
        <dbReference type="Proteomes" id="UP000546970"/>
    </source>
</evidence>
<dbReference type="PANTHER" id="PTHR43289">
    <property type="entry name" value="MITOGEN-ACTIVATED PROTEIN KINASE KINASE KINASE 20-RELATED"/>
    <property type="match status" value="1"/>
</dbReference>
<evidence type="ECO:0000259" key="8">
    <source>
        <dbReference type="PROSITE" id="PS50011"/>
    </source>
</evidence>
<dbReference type="SMART" id="SM00220">
    <property type="entry name" value="S_TKc"/>
    <property type="match status" value="1"/>
</dbReference>
<proteinExistence type="predicted"/>
<dbReference type="InterPro" id="IPR000719">
    <property type="entry name" value="Prot_kinase_dom"/>
</dbReference>
<reference evidence="9 10" key="1">
    <citation type="submission" date="2020-04" db="EMBL/GenBank/DDBJ databases">
        <title>Collinsella sp. KGMB02528 nov., an anaerobic actinobacterium isolated from human feces.</title>
        <authorList>
            <person name="Han K.-I."/>
            <person name="Eom M.K."/>
            <person name="Kim J.-S."/>
            <person name="Lee K.C."/>
            <person name="Suh M.K."/>
            <person name="Park S.-H."/>
            <person name="Lee J.H."/>
            <person name="Kang S.W."/>
            <person name="Park J.-E."/>
            <person name="Oh B.S."/>
            <person name="Yu S.Y."/>
            <person name="Choi S.-H."/>
            <person name="Lee D.H."/>
            <person name="Yoon H."/>
            <person name="Kim B.-Y."/>
            <person name="Lee J.H."/>
            <person name="Lee J.-S."/>
        </authorList>
    </citation>
    <scope>NUCLEOTIDE SEQUENCE [LARGE SCALE GENOMIC DNA]</scope>
    <source>
        <strain evidence="9 10">KGMB02528</strain>
    </source>
</reference>
<keyword evidence="10" id="KW-1185">Reference proteome</keyword>
<dbReference type="GO" id="GO:0004674">
    <property type="term" value="F:protein serine/threonine kinase activity"/>
    <property type="evidence" value="ECO:0007669"/>
    <property type="project" value="UniProtKB-KW"/>
</dbReference>
<evidence type="ECO:0000256" key="3">
    <source>
        <dbReference type="ARBA" id="ARBA00022679"/>
    </source>
</evidence>
<dbReference type="Proteomes" id="UP000546970">
    <property type="component" value="Unassembled WGS sequence"/>
</dbReference>
<keyword evidence="7" id="KW-0472">Membrane</keyword>
<evidence type="ECO:0000256" key="2">
    <source>
        <dbReference type="ARBA" id="ARBA00022527"/>
    </source>
</evidence>
<organism evidence="9 10">
    <name type="scientific">Collinsella acetigenes</name>
    <dbReference type="NCBI Taxonomy" id="2713419"/>
    <lineage>
        <taxon>Bacteria</taxon>
        <taxon>Bacillati</taxon>
        <taxon>Actinomycetota</taxon>
        <taxon>Coriobacteriia</taxon>
        <taxon>Coriobacteriales</taxon>
        <taxon>Coriobacteriaceae</taxon>
        <taxon>Collinsella</taxon>
    </lineage>
</organism>
<dbReference type="RefSeq" id="WP_169277629.1">
    <property type="nucleotide sequence ID" value="NZ_JABBCP010000005.1"/>
</dbReference>
<dbReference type="PANTHER" id="PTHR43289:SF6">
    <property type="entry name" value="SERINE_THREONINE-PROTEIN KINASE NEKL-3"/>
    <property type="match status" value="1"/>
</dbReference>
<accession>A0A7X9UCM9</accession>
<feature type="transmembrane region" description="Helical" evidence="7">
    <location>
        <begin position="297"/>
        <end position="320"/>
    </location>
</feature>
<comment type="caution">
    <text evidence="9">The sequence shown here is derived from an EMBL/GenBank/DDBJ whole genome shotgun (WGS) entry which is preliminary data.</text>
</comment>
<keyword evidence="4" id="KW-0547">Nucleotide-binding</keyword>
<dbReference type="InterPro" id="IPR008271">
    <property type="entry name" value="Ser/Thr_kinase_AS"/>
</dbReference>
<evidence type="ECO:0000256" key="4">
    <source>
        <dbReference type="ARBA" id="ARBA00022741"/>
    </source>
</evidence>
<gene>
    <name evidence="9" type="ORF">HF320_06650</name>
</gene>